<dbReference type="InParanoid" id="H2XNH8"/>
<keyword evidence="2" id="KW-1185">Reference proteome</keyword>
<evidence type="ECO:0000313" key="2">
    <source>
        <dbReference type="Proteomes" id="UP000008144"/>
    </source>
</evidence>
<protein>
    <submittedName>
        <fullName evidence="1">Uncharacterized protein</fullName>
    </submittedName>
</protein>
<reference evidence="1" key="3">
    <citation type="submission" date="2025-09" db="UniProtKB">
        <authorList>
            <consortium name="Ensembl"/>
        </authorList>
    </citation>
    <scope>IDENTIFICATION</scope>
</reference>
<evidence type="ECO:0000313" key="1">
    <source>
        <dbReference type="Ensembl" id="ENSCINP00000031211.1"/>
    </source>
</evidence>
<dbReference type="HOGENOM" id="CLU_3067906_0_0_1"/>
<reference evidence="2" key="1">
    <citation type="journal article" date="2002" name="Science">
        <title>The draft genome of Ciona intestinalis: insights into chordate and vertebrate origins.</title>
        <authorList>
            <person name="Dehal P."/>
            <person name="Satou Y."/>
            <person name="Campbell R.K."/>
            <person name="Chapman J."/>
            <person name="Degnan B."/>
            <person name="De Tomaso A."/>
            <person name="Davidson B."/>
            <person name="Di Gregorio A."/>
            <person name="Gelpke M."/>
            <person name="Goodstein D.M."/>
            <person name="Harafuji N."/>
            <person name="Hastings K.E."/>
            <person name="Ho I."/>
            <person name="Hotta K."/>
            <person name="Huang W."/>
            <person name="Kawashima T."/>
            <person name="Lemaire P."/>
            <person name="Martinez D."/>
            <person name="Meinertzhagen I.A."/>
            <person name="Necula S."/>
            <person name="Nonaka M."/>
            <person name="Putnam N."/>
            <person name="Rash S."/>
            <person name="Saiga H."/>
            <person name="Satake M."/>
            <person name="Terry A."/>
            <person name="Yamada L."/>
            <person name="Wang H.G."/>
            <person name="Awazu S."/>
            <person name="Azumi K."/>
            <person name="Boore J."/>
            <person name="Branno M."/>
            <person name="Chin-Bow S."/>
            <person name="DeSantis R."/>
            <person name="Doyle S."/>
            <person name="Francino P."/>
            <person name="Keys D.N."/>
            <person name="Haga S."/>
            <person name="Hayashi H."/>
            <person name="Hino K."/>
            <person name="Imai K.S."/>
            <person name="Inaba K."/>
            <person name="Kano S."/>
            <person name="Kobayashi K."/>
            <person name="Kobayashi M."/>
            <person name="Lee B.I."/>
            <person name="Makabe K.W."/>
            <person name="Manohar C."/>
            <person name="Matassi G."/>
            <person name="Medina M."/>
            <person name="Mochizuki Y."/>
            <person name="Mount S."/>
            <person name="Morishita T."/>
            <person name="Miura S."/>
            <person name="Nakayama A."/>
            <person name="Nishizaka S."/>
            <person name="Nomoto H."/>
            <person name="Ohta F."/>
            <person name="Oishi K."/>
            <person name="Rigoutsos I."/>
            <person name="Sano M."/>
            <person name="Sasaki A."/>
            <person name="Sasakura Y."/>
            <person name="Shoguchi E."/>
            <person name="Shin-i T."/>
            <person name="Spagnuolo A."/>
            <person name="Stainier D."/>
            <person name="Suzuki M.M."/>
            <person name="Tassy O."/>
            <person name="Takatori N."/>
            <person name="Tokuoka M."/>
            <person name="Yagi K."/>
            <person name="Yoshizaki F."/>
            <person name="Wada S."/>
            <person name="Zhang C."/>
            <person name="Hyatt P.D."/>
            <person name="Larimer F."/>
            <person name="Detter C."/>
            <person name="Doggett N."/>
            <person name="Glavina T."/>
            <person name="Hawkins T."/>
            <person name="Richardson P."/>
            <person name="Lucas S."/>
            <person name="Kohara Y."/>
            <person name="Levine M."/>
            <person name="Satoh N."/>
            <person name="Rokhsar D.S."/>
        </authorList>
    </citation>
    <scope>NUCLEOTIDE SEQUENCE [LARGE SCALE GENOMIC DNA]</scope>
</reference>
<sequence>MRKWNEKVSHLPPPYYILYTCSLMANHDSCFGMMHHIIAHGAQDRTSESPHTT</sequence>
<accession>H2XNH8</accession>
<organism evidence="1 2">
    <name type="scientific">Ciona intestinalis</name>
    <name type="common">Transparent sea squirt</name>
    <name type="synonym">Ascidia intestinalis</name>
    <dbReference type="NCBI Taxonomy" id="7719"/>
    <lineage>
        <taxon>Eukaryota</taxon>
        <taxon>Metazoa</taxon>
        <taxon>Chordata</taxon>
        <taxon>Tunicata</taxon>
        <taxon>Ascidiacea</taxon>
        <taxon>Phlebobranchia</taxon>
        <taxon>Cionidae</taxon>
        <taxon>Ciona</taxon>
    </lineage>
</organism>
<name>H2XNH8_CIOIN</name>
<proteinExistence type="predicted"/>
<dbReference type="Ensembl" id="ENSCINT00000030606.1">
    <property type="protein sequence ID" value="ENSCINP00000031211.1"/>
    <property type="gene ID" value="ENSCING00000022730.1"/>
</dbReference>
<dbReference type="AlphaFoldDB" id="H2XNH8"/>
<dbReference type="Proteomes" id="UP000008144">
    <property type="component" value="Unassembled WGS sequence"/>
</dbReference>
<reference evidence="1" key="2">
    <citation type="submission" date="2025-08" db="UniProtKB">
        <authorList>
            <consortium name="Ensembl"/>
        </authorList>
    </citation>
    <scope>IDENTIFICATION</scope>
</reference>